<dbReference type="InterPro" id="IPR036412">
    <property type="entry name" value="HAD-like_sf"/>
</dbReference>
<reference evidence="4" key="1">
    <citation type="submission" date="2022-10" db="EMBL/GenBank/DDBJ databases">
        <authorList>
            <person name="Koch H."/>
        </authorList>
    </citation>
    <scope>NUCLEOTIDE SEQUENCE</scope>
    <source>
        <strain evidence="4">DNF</strain>
    </source>
</reference>
<evidence type="ECO:0000313" key="5">
    <source>
        <dbReference type="Proteomes" id="UP001179121"/>
    </source>
</evidence>
<dbReference type="AlphaFoldDB" id="A0AA86MXL2"/>
<keyword evidence="5" id="KW-1185">Reference proteome</keyword>
<proteinExistence type="predicted"/>
<dbReference type="KEGG" id="nti:DNFV4_01205"/>
<dbReference type="GO" id="GO:0050531">
    <property type="term" value="F:mannosyl-3-phosphoglycerate phosphatase activity"/>
    <property type="evidence" value="ECO:0007669"/>
    <property type="project" value="InterPro"/>
</dbReference>
<gene>
    <name evidence="4" type="ORF">DNFV4_01205</name>
</gene>
<evidence type="ECO:0000256" key="2">
    <source>
        <dbReference type="ARBA" id="ARBA00022801"/>
    </source>
</evidence>
<keyword evidence="3" id="KW-0460">Magnesium</keyword>
<dbReference type="EMBL" id="OX365700">
    <property type="protein sequence ID" value="CAI4030775.1"/>
    <property type="molecule type" value="Genomic_DNA"/>
</dbReference>
<evidence type="ECO:0000313" key="4">
    <source>
        <dbReference type="EMBL" id="CAI4030775.1"/>
    </source>
</evidence>
<dbReference type="Proteomes" id="UP001179121">
    <property type="component" value="Chromosome"/>
</dbReference>
<keyword evidence="1" id="KW-0479">Metal-binding</keyword>
<dbReference type="Gene3D" id="3.40.50.1000">
    <property type="entry name" value="HAD superfamily/HAD-like"/>
    <property type="match status" value="1"/>
</dbReference>
<dbReference type="GO" id="GO:0051479">
    <property type="term" value="P:mannosylglycerate biosynthetic process"/>
    <property type="evidence" value="ECO:0007669"/>
    <property type="project" value="InterPro"/>
</dbReference>
<dbReference type="NCBIfam" id="TIGR01486">
    <property type="entry name" value="HAD-SF-IIB-MPGP"/>
    <property type="match status" value="1"/>
</dbReference>
<protein>
    <submittedName>
        <fullName evidence="4">Glucosyl-3-phosphoglycerate/mannosyl-3-phosphoglycerate phosphatase</fullName>
    </submittedName>
</protein>
<dbReference type="SUPFAM" id="SSF56784">
    <property type="entry name" value="HAD-like"/>
    <property type="match status" value="1"/>
</dbReference>
<dbReference type="Gene3D" id="3.30.980.20">
    <property type="entry name" value="Putative mannosyl-3-phosphoglycerate phosphatase, domain 2"/>
    <property type="match status" value="1"/>
</dbReference>
<dbReference type="InterPro" id="IPR023214">
    <property type="entry name" value="HAD_sf"/>
</dbReference>
<evidence type="ECO:0000256" key="1">
    <source>
        <dbReference type="ARBA" id="ARBA00022723"/>
    </source>
</evidence>
<dbReference type="GO" id="GO:0005737">
    <property type="term" value="C:cytoplasm"/>
    <property type="evidence" value="ECO:0007669"/>
    <property type="project" value="InterPro"/>
</dbReference>
<accession>A0AA86MXL2</accession>
<name>A0AA86MXL2_9BACT</name>
<evidence type="ECO:0000256" key="3">
    <source>
        <dbReference type="ARBA" id="ARBA00022842"/>
    </source>
</evidence>
<keyword evidence="2" id="KW-0378">Hydrolase</keyword>
<dbReference type="RefSeq" id="WP_289267746.1">
    <property type="nucleotide sequence ID" value="NZ_OX365700.1"/>
</dbReference>
<dbReference type="GO" id="GO:0046872">
    <property type="term" value="F:metal ion binding"/>
    <property type="evidence" value="ECO:0007669"/>
    <property type="project" value="UniProtKB-KW"/>
</dbReference>
<organism evidence="4 5">
    <name type="scientific">Nitrospira tepida</name>
    <dbReference type="NCBI Taxonomy" id="2973512"/>
    <lineage>
        <taxon>Bacteria</taxon>
        <taxon>Pseudomonadati</taxon>
        <taxon>Nitrospirota</taxon>
        <taxon>Nitrospiria</taxon>
        <taxon>Nitrospirales</taxon>
        <taxon>Nitrospiraceae</taxon>
        <taxon>Nitrospira</taxon>
    </lineage>
</organism>
<dbReference type="InterPro" id="IPR006381">
    <property type="entry name" value="HAD-SF-IIB-MPGP"/>
</dbReference>
<sequence length="277" mass="30791">MRRLMVLTNLDGSLLDSVTYSWEPARPALDLLRALAVPIVLVSSKTRMELEQIRARLELEEPFVIENGGAVYLPDRPAHAAVSQKREPGRYRAVEFGTPYATLRQALHDISTEAGVEVRGFGDMEAEEIADRTGLSSEEARLAKQREYDEPFLVEGSAKSAPHVLKAIKGRGLQWTRGGRFFHLTGHNDKGAACRFLLDWYLREWLSGLRRQDVVTIGIGDSLSDVPLLRQVDYPVLVRRPDGTYDAAVEVPNLIYAHGSGPVGWGMAVMNVLRTIG</sequence>